<feature type="region of interest" description="Disordered" evidence="1">
    <location>
        <begin position="85"/>
        <end position="107"/>
    </location>
</feature>
<dbReference type="PANTHER" id="PTHR47425:SF2">
    <property type="entry name" value="FARB-RELATED"/>
    <property type="match status" value="1"/>
</dbReference>
<keyword evidence="3" id="KW-1185">Reference proteome</keyword>
<reference evidence="2" key="1">
    <citation type="submission" date="2021-02" db="EMBL/GenBank/DDBJ databases">
        <title>Genome sequence Cadophora malorum strain M34.</title>
        <authorList>
            <person name="Stefanovic E."/>
            <person name="Vu D."/>
            <person name="Scully C."/>
            <person name="Dijksterhuis J."/>
            <person name="Roader J."/>
            <person name="Houbraken J."/>
        </authorList>
    </citation>
    <scope>NUCLEOTIDE SEQUENCE</scope>
    <source>
        <strain evidence="2">M34</strain>
    </source>
</reference>
<comment type="caution">
    <text evidence="2">The sequence shown here is derived from an EMBL/GenBank/DDBJ whole genome shotgun (WGS) entry which is preliminary data.</text>
</comment>
<dbReference type="AlphaFoldDB" id="A0A8H7T280"/>
<feature type="compositionally biased region" description="Acidic residues" evidence="1">
    <location>
        <begin position="88"/>
        <end position="107"/>
    </location>
</feature>
<evidence type="ECO:0000313" key="2">
    <source>
        <dbReference type="EMBL" id="KAG4413854.1"/>
    </source>
</evidence>
<protein>
    <recommendedName>
        <fullName evidence="4">Transcription factor domain-containing protein</fullName>
    </recommendedName>
</protein>
<proteinExistence type="predicted"/>
<evidence type="ECO:0000313" key="3">
    <source>
        <dbReference type="Proteomes" id="UP000664132"/>
    </source>
</evidence>
<dbReference type="OrthoDB" id="5041285at2759"/>
<gene>
    <name evidence="2" type="ORF">IFR04_012998</name>
</gene>
<accession>A0A8H7T280</accession>
<dbReference type="Proteomes" id="UP000664132">
    <property type="component" value="Unassembled WGS sequence"/>
</dbReference>
<dbReference type="InterPro" id="IPR052761">
    <property type="entry name" value="Fungal_Detox/Toxin_TFs"/>
</dbReference>
<dbReference type="EMBL" id="JAFJYH010000292">
    <property type="protein sequence ID" value="KAG4413854.1"/>
    <property type="molecule type" value="Genomic_DNA"/>
</dbReference>
<dbReference type="CDD" id="cd12148">
    <property type="entry name" value="fungal_TF_MHR"/>
    <property type="match status" value="1"/>
</dbReference>
<evidence type="ECO:0000256" key="1">
    <source>
        <dbReference type="SAM" id="MobiDB-lite"/>
    </source>
</evidence>
<name>A0A8H7T280_9HELO</name>
<organism evidence="2 3">
    <name type="scientific">Cadophora malorum</name>
    <dbReference type="NCBI Taxonomy" id="108018"/>
    <lineage>
        <taxon>Eukaryota</taxon>
        <taxon>Fungi</taxon>
        <taxon>Dikarya</taxon>
        <taxon>Ascomycota</taxon>
        <taxon>Pezizomycotina</taxon>
        <taxon>Leotiomycetes</taxon>
        <taxon>Helotiales</taxon>
        <taxon>Ploettnerulaceae</taxon>
        <taxon>Cadophora</taxon>
    </lineage>
</organism>
<dbReference type="PANTHER" id="PTHR47425">
    <property type="entry name" value="FARB-RELATED"/>
    <property type="match status" value="1"/>
</dbReference>
<evidence type="ECO:0008006" key="4">
    <source>
        <dbReference type="Google" id="ProtNLM"/>
    </source>
</evidence>
<sequence length="599" mass="68097">MEFDLDAFTADVDAALGYESPQLLSGAGREKRRESGDSHGDVIDFALVESIDITHDDGFGSRVRDVLGEGIEDRNRFKRRRIERSEDLPEEAENERDAGNESETDEEDDIALLLHPVPNFYAYIVQATLLPLRKVQTELVTLYFQHVHPMFPIVDEYKITEAHRKYRGREECMDVGEFAVYQGVLCAGFAHLSEAQVRLTPYRSVLEGQEAQVDQLKNNSYWLDMAFKHATCERLWEPRSDGSNDSDHKNNRNRLLWWCCLIRDRVLALGMRRPHRLHKAPSSTHDHLISSSDFGLEAQYPSYLDLESKQLAMLSFIWFCKLSKIMARIAVVKGRMRFERDWDGDSGVDEDEGRVEAGLREMDGFERELRGWLEGFEGVVEERLGLSRCRAGVGEVVGGGEGGVPVAVSTLRIMVHSLRAGLYQPYLHLQPTHPALLKASIDPLQRMKDGAREVAVTCRDVMGSKKCDAIPTWLVSWVTLPVAVYHVNQLIRQNSTPDQVLMPFLAQLVRRTSGALMLLRTVRAATRDFLEKIAEDGDGDEYADERRGKRKEAGEVRLRFVYENLERNEETRWAEAKLLACVTKVVDEALELNGSSQEK</sequence>